<dbReference type="EMBL" id="CAUYUJ010014923">
    <property type="protein sequence ID" value="CAK0847713.1"/>
    <property type="molecule type" value="Genomic_DNA"/>
</dbReference>
<evidence type="ECO:0000313" key="2">
    <source>
        <dbReference type="Proteomes" id="UP001189429"/>
    </source>
</evidence>
<dbReference type="Proteomes" id="UP001189429">
    <property type="component" value="Unassembled WGS sequence"/>
</dbReference>
<accession>A0ABN9TPR6</accession>
<proteinExistence type="predicted"/>
<name>A0ABN9TPR6_9DINO</name>
<comment type="caution">
    <text evidence="1">The sequence shown here is derived from an EMBL/GenBank/DDBJ whole genome shotgun (WGS) entry which is preliminary data.</text>
</comment>
<sequence>MVRREALAILNARYAFIETAKDVARLNALRESGDFEDSRGAVYAEAAARPPDYLPLRFMDVDPLLFEETPADLMRPQDWKDVLAVRVGYDADIMQLEGEALVLAYKHILAMPRAAPGRAKERARAQRETRAAAAQRLTAERGALGSLTVLEQIAIRPVTEALYKKTAAAFLEFCTKRGLDWHNVEEMDVILAQYMDDCFHRGASPDHGTQLLASLAHLYPSLRGQWKLQWPRAARASISWKRRVPAGTRLPLPKAVAMAVCLLLVEVSDHLHCLRHGGASDDLLSRRRGAFQVQVRGRWASVKSLKRYGKETKLLSEISSVHGDAFRLGHLMLEHFWTVVMAGGTLEASISHLIPATCVPAVRAAR</sequence>
<evidence type="ECO:0000313" key="1">
    <source>
        <dbReference type="EMBL" id="CAK0847713.1"/>
    </source>
</evidence>
<protein>
    <submittedName>
        <fullName evidence="1">Uncharacterized protein</fullName>
    </submittedName>
</protein>
<gene>
    <name evidence="1" type="ORF">PCOR1329_LOCUS40844</name>
</gene>
<organism evidence="1 2">
    <name type="scientific">Prorocentrum cordatum</name>
    <dbReference type="NCBI Taxonomy" id="2364126"/>
    <lineage>
        <taxon>Eukaryota</taxon>
        <taxon>Sar</taxon>
        <taxon>Alveolata</taxon>
        <taxon>Dinophyceae</taxon>
        <taxon>Prorocentrales</taxon>
        <taxon>Prorocentraceae</taxon>
        <taxon>Prorocentrum</taxon>
    </lineage>
</organism>
<feature type="non-terminal residue" evidence="1">
    <location>
        <position position="366"/>
    </location>
</feature>
<reference evidence="1" key="1">
    <citation type="submission" date="2023-10" db="EMBL/GenBank/DDBJ databases">
        <authorList>
            <person name="Chen Y."/>
            <person name="Shah S."/>
            <person name="Dougan E. K."/>
            <person name="Thang M."/>
            <person name="Chan C."/>
        </authorList>
    </citation>
    <scope>NUCLEOTIDE SEQUENCE [LARGE SCALE GENOMIC DNA]</scope>
</reference>
<keyword evidence="2" id="KW-1185">Reference proteome</keyword>